<feature type="compositionally biased region" description="Polar residues" evidence="3">
    <location>
        <begin position="114"/>
        <end position="130"/>
    </location>
</feature>
<feature type="compositionally biased region" description="Low complexity" evidence="3">
    <location>
        <begin position="342"/>
        <end position="354"/>
    </location>
</feature>
<gene>
    <name evidence="5" type="ORF">BSAL_34610</name>
</gene>
<evidence type="ECO:0000256" key="1">
    <source>
        <dbReference type="ARBA" id="ARBA00022884"/>
    </source>
</evidence>
<dbReference type="Pfam" id="PF00076">
    <property type="entry name" value="RRM_1"/>
    <property type="match status" value="2"/>
</dbReference>
<dbReference type="Proteomes" id="UP000051952">
    <property type="component" value="Unassembled WGS sequence"/>
</dbReference>
<keyword evidence="1 2" id="KW-0694">RNA-binding</keyword>
<name>A0A0S4JNS6_BODSA</name>
<evidence type="ECO:0000256" key="3">
    <source>
        <dbReference type="SAM" id="MobiDB-lite"/>
    </source>
</evidence>
<dbReference type="PROSITE" id="PS50102">
    <property type="entry name" value="RRM"/>
    <property type="match status" value="1"/>
</dbReference>
<proteinExistence type="predicted"/>
<dbReference type="Gene3D" id="3.30.70.330">
    <property type="match status" value="1"/>
</dbReference>
<feature type="domain" description="RRM" evidence="4">
    <location>
        <begin position="190"/>
        <end position="289"/>
    </location>
</feature>
<accession>A0A0S4JNS6</accession>
<dbReference type="GO" id="GO:0003723">
    <property type="term" value="F:RNA binding"/>
    <property type="evidence" value="ECO:0007669"/>
    <property type="project" value="UniProtKB-UniRule"/>
</dbReference>
<feature type="region of interest" description="Disordered" evidence="3">
    <location>
        <begin position="53"/>
        <end position="189"/>
    </location>
</feature>
<feature type="compositionally biased region" description="Polar residues" evidence="3">
    <location>
        <begin position="297"/>
        <end position="315"/>
    </location>
</feature>
<dbReference type="OrthoDB" id="439808at2759"/>
<dbReference type="InterPro" id="IPR052462">
    <property type="entry name" value="SLIRP/GR-RBP-like"/>
</dbReference>
<feature type="compositionally biased region" description="Low complexity" evidence="3">
    <location>
        <begin position="176"/>
        <end position="185"/>
    </location>
</feature>
<dbReference type="PANTHER" id="PTHR48027">
    <property type="entry name" value="HETEROGENEOUS NUCLEAR RIBONUCLEOPROTEIN 87F-RELATED"/>
    <property type="match status" value="1"/>
</dbReference>
<dbReference type="InterPro" id="IPR012677">
    <property type="entry name" value="Nucleotide-bd_a/b_plait_sf"/>
</dbReference>
<feature type="region of interest" description="Disordered" evidence="3">
    <location>
        <begin position="224"/>
        <end position="248"/>
    </location>
</feature>
<sequence>MLNDDATSTVAHQNDSLLQKQNDHAEGGSLQFSPDAFRVEGTEASLATAMSGVSLTGETGGNDNHPDAHQLSTNFGEAPYPFSTTGGFVPKSRSPAATPDAPIIYPELPPARNFSETQPTRKYSENTPSKRSSELTKNFAELPPSRNTSGNRSRRSGTPKVNADGTDLPALPNGPPAAQNNNNANDSSARNLYVSSLPNQFSTQQLYQMFAPFGTVLSARFMPPKGAAPPPDALPPTNTSGEPLPPDSTNFRGFGFVCYEKEEDANRAMLSMIGTIIGGSKIQVRPSRRHSDGGHISTPQQQAPVRNNNNTSANLSQRSGGGGGVHQSQSSMGGSGSVHPSQMQQMMMQQQQQQAILGGSGQTTFLMNTIPTGPQFIQVAPGAMNYMTTATPMQSPMGQYVMHNGGGAATFFTQAPGQQLGYTATLSGSGSLQGSAGGGAPTMVATPAGMAQAQYFTPGAPQWIPQQLAMQPQAQPGSLGGSGGAVDFGAATFYTAAPSQGAVQSAYGQAQSGMFVMMPPPYQM</sequence>
<feature type="compositionally biased region" description="Polar residues" evidence="3">
    <location>
        <begin position="1"/>
        <end position="20"/>
    </location>
</feature>
<reference evidence="6" key="1">
    <citation type="submission" date="2015-09" db="EMBL/GenBank/DDBJ databases">
        <authorList>
            <consortium name="Pathogen Informatics"/>
        </authorList>
    </citation>
    <scope>NUCLEOTIDE SEQUENCE [LARGE SCALE GENOMIC DNA]</scope>
    <source>
        <strain evidence="6">Lake Konstanz</strain>
    </source>
</reference>
<evidence type="ECO:0000313" key="6">
    <source>
        <dbReference type="Proteomes" id="UP000051952"/>
    </source>
</evidence>
<evidence type="ECO:0000256" key="2">
    <source>
        <dbReference type="PROSITE-ProRule" id="PRU00176"/>
    </source>
</evidence>
<feature type="region of interest" description="Disordered" evidence="3">
    <location>
        <begin position="1"/>
        <end position="34"/>
    </location>
</feature>
<dbReference type="AlphaFoldDB" id="A0A0S4JNS6"/>
<dbReference type="SUPFAM" id="SSF54928">
    <property type="entry name" value="RNA-binding domain, RBD"/>
    <property type="match status" value="1"/>
</dbReference>
<protein>
    <submittedName>
        <fullName evidence="5">RNA-binding protein, putative</fullName>
    </submittedName>
</protein>
<dbReference type="SMART" id="SM00360">
    <property type="entry name" value="RRM"/>
    <property type="match status" value="1"/>
</dbReference>
<dbReference type="InterPro" id="IPR000504">
    <property type="entry name" value="RRM_dom"/>
</dbReference>
<feature type="compositionally biased region" description="Polar residues" evidence="3">
    <location>
        <begin position="236"/>
        <end position="248"/>
    </location>
</feature>
<evidence type="ECO:0000259" key="4">
    <source>
        <dbReference type="PROSITE" id="PS50102"/>
    </source>
</evidence>
<dbReference type="VEuPathDB" id="TriTrypDB:BSAL_34610"/>
<keyword evidence="6" id="KW-1185">Reference proteome</keyword>
<organism evidence="5 6">
    <name type="scientific">Bodo saltans</name>
    <name type="common">Flagellated protozoan</name>
    <dbReference type="NCBI Taxonomy" id="75058"/>
    <lineage>
        <taxon>Eukaryota</taxon>
        <taxon>Discoba</taxon>
        <taxon>Euglenozoa</taxon>
        <taxon>Kinetoplastea</taxon>
        <taxon>Metakinetoplastina</taxon>
        <taxon>Eubodonida</taxon>
        <taxon>Bodonidae</taxon>
        <taxon>Bodo</taxon>
    </lineage>
</organism>
<evidence type="ECO:0000313" key="5">
    <source>
        <dbReference type="EMBL" id="CUG91882.1"/>
    </source>
</evidence>
<dbReference type="EMBL" id="CYKH01001977">
    <property type="protein sequence ID" value="CUG91882.1"/>
    <property type="molecule type" value="Genomic_DNA"/>
</dbReference>
<feature type="region of interest" description="Disordered" evidence="3">
    <location>
        <begin position="281"/>
        <end position="356"/>
    </location>
</feature>
<dbReference type="InterPro" id="IPR035979">
    <property type="entry name" value="RBD_domain_sf"/>
</dbReference>